<sequence length="94" mass="11056">MNTKNRDDLIKYIDMALSSNEYLSYAEIVNYIENHLNVSLDCYDFPISAVKNVILDYGIYRDGAKSKRFRGNVLFIANEKKDSRQNNQIKWKKI</sequence>
<organism evidence="1 2">
    <name type="scientific">Turicibacter sanguinis</name>
    <dbReference type="NCBI Taxonomy" id="154288"/>
    <lineage>
        <taxon>Bacteria</taxon>
        <taxon>Bacillati</taxon>
        <taxon>Bacillota</taxon>
        <taxon>Erysipelotrichia</taxon>
        <taxon>Erysipelotrichales</taxon>
        <taxon>Turicibacteraceae</taxon>
        <taxon>Turicibacter</taxon>
    </lineage>
</organism>
<comment type="caution">
    <text evidence="1">The sequence shown here is derived from an EMBL/GenBank/DDBJ whole genome shotgun (WGS) entry which is preliminary data.</text>
</comment>
<evidence type="ECO:0000313" key="1">
    <source>
        <dbReference type="EMBL" id="MTK20934.1"/>
    </source>
</evidence>
<proteinExistence type="predicted"/>
<evidence type="ECO:0000313" key="2">
    <source>
        <dbReference type="Proteomes" id="UP000487649"/>
    </source>
</evidence>
<name>A0A9X4XCV3_9FIRM</name>
<reference evidence="1 2" key="1">
    <citation type="journal article" date="2019" name="Nat. Med.">
        <title>A library of human gut bacterial isolates paired with longitudinal multiomics data enables mechanistic microbiome research.</title>
        <authorList>
            <person name="Poyet M."/>
            <person name="Groussin M."/>
            <person name="Gibbons S.M."/>
            <person name="Avila-Pacheco J."/>
            <person name="Jiang X."/>
            <person name="Kearney S.M."/>
            <person name="Perrotta A.R."/>
            <person name="Berdy B."/>
            <person name="Zhao S."/>
            <person name="Lieberman T.D."/>
            <person name="Swanson P.K."/>
            <person name="Smith M."/>
            <person name="Roesemann S."/>
            <person name="Alexander J.E."/>
            <person name="Rich S.A."/>
            <person name="Livny J."/>
            <person name="Vlamakis H."/>
            <person name="Clish C."/>
            <person name="Bullock K."/>
            <person name="Deik A."/>
            <person name="Scott J."/>
            <person name="Pierce K.A."/>
            <person name="Xavier R.J."/>
            <person name="Alm E.J."/>
        </authorList>
    </citation>
    <scope>NUCLEOTIDE SEQUENCE [LARGE SCALE GENOMIC DNA]</scope>
    <source>
        <strain evidence="1 2">BIOML-A198</strain>
    </source>
</reference>
<gene>
    <name evidence="1" type="ORF">GMA92_05830</name>
</gene>
<protein>
    <submittedName>
        <fullName evidence="1">Uncharacterized protein</fullName>
    </submittedName>
</protein>
<dbReference type="Proteomes" id="UP000487649">
    <property type="component" value="Unassembled WGS sequence"/>
</dbReference>
<dbReference type="EMBL" id="WMQE01000010">
    <property type="protein sequence ID" value="MTK20934.1"/>
    <property type="molecule type" value="Genomic_DNA"/>
</dbReference>
<accession>A0A9X4XCV3</accession>
<dbReference type="AlphaFoldDB" id="A0A9X4XCV3"/>